<evidence type="ECO:0000256" key="2">
    <source>
        <dbReference type="SAM" id="Phobius"/>
    </source>
</evidence>
<gene>
    <name evidence="3" type="ORF">S58_49180</name>
</gene>
<keyword evidence="4" id="KW-1185">Reference proteome</keyword>
<sequence>MMSALLAAGALAMLAGLGAIAWGIPVKEFSMGNTLILSGTLGVCSGLILFGLAAVLGELKIISQRLRQRTALEADVRPLQLPGAGNKAELEPPPAPPTEDVWREGGSPRPRPRMPDLSSPLSSSPLPSSPLSLPLSASLRAAEPAQEADEPSAEPAERPRRNLLFTSSSRRERERAEKRAGEPMPTDFRSPPLSEPPAVPLDEPAAAEPGSPFENSWSRPERARTPDAPRPPFPRRLARAAPAFVEPEPAPAAEPRDMDAPAVSIVKSGVVDGMAYSLYSDGSIEAQMPEGMMRFASIDELRTHLEGRT</sequence>
<organism evidence="3 4">
    <name type="scientific">Bradyrhizobium oligotrophicum S58</name>
    <dbReference type="NCBI Taxonomy" id="1245469"/>
    <lineage>
        <taxon>Bacteria</taxon>
        <taxon>Pseudomonadati</taxon>
        <taxon>Pseudomonadota</taxon>
        <taxon>Alphaproteobacteria</taxon>
        <taxon>Hyphomicrobiales</taxon>
        <taxon>Nitrobacteraceae</taxon>
        <taxon>Bradyrhizobium</taxon>
    </lineage>
</organism>
<reference evidence="3 4" key="1">
    <citation type="journal article" date="2013" name="Appl. Environ. Microbiol.">
        <title>Genome analysis suggests that the soil oligotrophic bacterium Agromonas oligotrophica (Bradyrhizobium oligotrophicum) is a nitrogen-fixing symbiont of Aeschynomene indica.</title>
        <authorList>
            <person name="Okubo T."/>
            <person name="Fukushima S."/>
            <person name="Itakura M."/>
            <person name="Oshima K."/>
            <person name="Longtonglang A."/>
            <person name="Teaumroong N."/>
            <person name="Mitsui H."/>
            <person name="Hattori M."/>
            <person name="Hattori R."/>
            <person name="Hattori T."/>
            <person name="Minamisawa K."/>
        </authorList>
    </citation>
    <scope>NUCLEOTIDE SEQUENCE [LARGE SCALE GENOMIC DNA]</scope>
    <source>
        <strain evidence="3 4">S58</strain>
    </source>
</reference>
<keyword evidence="2" id="KW-1133">Transmembrane helix</keyword>
<feature type="region of interest" description="Disordered" evidence="1">
    <location>
        <begin position="78"/>
        <end position="257"/>
    </location>
</feature>
<keyword evidence="2" id="KW-0812">Transmembrane</keyword>
<dbReference type="OrthoDB" id="8456817at2"/>
<dbReference type="HOGENOM" id="CLU_952750_0_0_5"/>
<feature type="compositionally biased region" description="Low complexity" evidence="1">
    <location>
        <begin position="115"/>
        <end position="145"/>
    </location>
</feature>
<dbReference type="GeneID" id="301818685"/>
<evidence type="ECO:0008006" key="5">
    <source>
        <dbReference type="Google" id="ProtNLM"/>
    </source>
</evidence>
<dbReference type="RefSeq" id="WP_015667987.1">
    <property type="nucleotide sequence ID" value="NC_020453.1"/>
</dbReference>
<accession>M4ZB22</accession>
<evidence type="ECO:0000313" key="3">
    <source>
        <dbReference type="EMBL" id="BAM90897.1"/>
    </source>
</evidence>
<dbReference type="PATRIC" id="fig|1245469.3.peg.5034"/>
<name>M4ZB22_9BRAD</name>
<dbReference type="Proteomes" id="UP000011841">
    <property type="component" value="Chromosome"/>
</dbReference>
<keyword evidence="2" id="KW-0472">Membrane</keyword>
<dbReference type="eggNOG" id="ENOG503322S">
    <property type="taxonomic scope" value="Bacteria"/>
</dbReference>
<evidence type="ECO:0000313" key="4">
    <source>
        <dbReference type="Proteomes" id="UP000011841"/>
    </source>
</evidence>
<dbReference type="EMBL" id="AP012603">
    <property type="protein sequence ID" value="BAM90897.1"/>
    <property type="molecule type" value="Genomic_DNA"/>
</dbReference>
<dbReference type="AlphaFoldDB" id="M4ZB22"/>
<feature type="transmembrane region" description="Helical" evidence="2">
    <location>
        <begin position="39"/>
        <end position="59"/>
    </location>
</feature>
<dbReference type="STRING" id="1245469.S58_49180"/>
<dbReference type="KEGG" id="aol:S58_49180"/>
<proteinExistence type="predicted"/>
<evidence type="ECO:0000256" key="1">
    <source>
        <dbReference type="SAM" id="MobiDB-lite"/>
    </source>
</evidence>
<feature type="compositionally biased region" description="Basic and acidic residues" evidence="1">
    <location>
        <begin position="169"/>
        <end position="181"/>
    </location>
</feature>
<feature type="compositionally biased region" description="Low complexity" evidence="1">
    <location>
        <begin position="239"/>
        <end position="253"/>
    </location>
</feature>
<protein>
    <recommendedName>
        <fullName evidence="5">DUF308 domain-containing protein</fullName>
    </recommendedName>
</protein>